<feature type="compositionally biased region" description="Basic and acidic residues" evidence="1">
    <location>
        <begin position="70"/>
        <end position="109"/>
    </location>
</feature>
<gene>
    <name evidence="2" type="ORF">Anas_02496</name>
</gene>
<proteinExistence type="predicted"/>
<evidence type="ECO:0000313" key="3">
    <source>
        <dbReference type="Proteomes" id="UP000326759"/>
    </source>
</evidence>
<comment type="caution">
    <text evidence="2">The sequence shown here is derived from an EMBL/GenBank/DDBJ whole genome shotgun (WGS) entry which is preliminary data.</text>
</comment>
<keyword evidence="3" id="KW-1185">Reference proteome</keyword>
<feature type="non-terminal residue" evidence="2">
    <location>
        <position position="133"/>
    </location>
</feature>
<evidence type="ECO:0000313" key="2">
    <source>
        <dbReference type="EMBL" id="KAB7507376.1"/>
    </source>
</evidence>
<name>A0A5N5TMK8_9CRUS</name>
<feature type="compositionally biased region" description="Polar residues" evidence="1">
    <location>
        <begin position="9"/>
        <end position="42"/>
    </location>
</feature>
<accession>A0A5N5TMK8</accession>
<evidence type="ECO:0000256" key="1">
    <source>
        <dbReference type="SAM" id="MobiDB-lite"/>
    </source>
</evidence>
<organism evidence="2 3">
    <name type="scientific">Armadillidium nasatum</name>
    <dbReference type="NCBI Taxonomy" id="96803"/>
    <lineage>
        <taxon>Eukaryota</taxon>
        <taxon>Metazoa</taxon>
        <taxon>Ecdysozoa</taxon>
        <taxon>Arthropoda</taxon>
        <taxon>Crustacea</taxon>
        <taxon>Multicrustacea</taxon>
        <taxon>Malacostraca</taxon>
        <taxon>Eumalacostraca</taxon>
        <taxon>Peracarida</taxon>
        <taxon>Isopoda</taxon>
        <taxon>Oniscidea</taxon>
        <taxon>Crinocheta</taxon>
        <taxon>Armadillidiidae</taxon>
        <taxon>Armadillidium</taxon>
    </lineage>
</organism>
<dbReference type="EMBL" id="SEYY01000384">
    <property type="protein sequence ID" value="KAB7507376.1"/>
    <property type="molecule type" value="Genomic_DNA"/>
</dbReference>
<feature type="region of interest" description="Disordered" evidence="1">
    <location>
        <begin position="1"/>
        <end position="133"/>
    </location>
</feature>
<protein>
    <submittedName>
        <fullName evidence="2">Uncharacterized protein</fullName>
    </submittedName>
</protein>
<reference evidence="2 3" key="1">
    <citation type="journal article" date="2019" name="PLoS Biol.">
        <title>Sex chromosomes control vertical transmission of feminizing Wolbachia symbionts in an isopod.</title>
        <authorList>
            <person name="Becking T."/>
            <person name="Chebbi M.A."/>
            <person name="Giraud I."/>
            <person name="Moumen B."/>
            <person name="Laverre T."/>
            <person name="Caubet Y."/>
            <person name="Peccoud J."/>
            <person name="Gilbert C."/>
            <person name="Cordaux R."/>
        </authorList>
    </citation>
    <scope>NUCLEOTIDE SEQUENCE [LARGE SCALE GENOMIC DNA]</scope>
    <source>
        <strain evidence="2">ANa2</strain>
        <tissue evidence="2">Whole body excluding digestive tract and cuticle</tissue>
    </source>
</reference>
<dbReference type="AlphaFoldDB" id="A0A5N5TMK8"/>
<dbReference type="Proteomes" id="UP000326759">
    <property type="component" value="Unassembled WGS sequence"/>
</dbReference>
<sequence>MSKREVKNSEQYPSAEQVSVSSDHSNKKVNATPSSLQPNSNGVLLDSDEDCGPIFGPPKDSYITRPPHKQHIDSEPLFRSDLKKPELSDTNLEKERLFRGIQEPNREGSSKLFDFSDSDEDGLFSSKMDPKPS</sequence>